<feature type="region of interest" description="Disordered" evidence="5">
    <location>
        <begin position="132"/>
        <end position="170"/>
    </location>
</feature>
<dbReference type="GO" id="GO:0008270">
    <property type="term" value="F:zinc ion binding"/>
    <property type="evidence" value="ECO:0007669"/>
    <property type="project" value="UniProtKB-KW"/>
</dbReference>
<evidence type="ECO:0000256" key="1">
    <source>
        <dbReference type="ARBA" id="ARBA00022723"/>
    </source>
</evidence>
<evidence type="ECO:0000313" key="8">
    <source>
        <dbReference type="Proteomes" id="UP000075884"/>
    </source>
</evidence>
<dbReference type="GO" id="GO:1990837">
    <property type="term" value="F:sequence-specific double-stranded DNA binding"/>
    <property type="evidence" value="ECO:0007669"/>
    <property type="project" value="TreeGrafter"/>
</dbReference>
<feature type="region of interest" description="Disordered" evidence="5">
    <location>
        <begin position="296"/>
        <end position="354"/>
    </location>
</feature>
<dbReference type="SMART" id="SM00355">
    <property type="entry name" value="ZnF_C2H2"/>
    <property type="match status" value="3"/>
</dbReference>
<evidence type="ECO:0000256" key="2">
    <source>
        <dbReference type="ARBA" id="ARBA00022771"/>
    </source>
</evidence>
<organism evidence="7 8">
    <name type="scientific">Anopheles dirus</name>
    <dbReference type="NCBI Taxonomy" id="7168"/>
    <lineage>
        <taxon>Eukaryota</taxon>
        <taxon>Metazoa</taxon>
        <taxon>Ecdysozoa</taxon>
        <taxon>Arthropoda</taxon>
        <taxon>Hexapoda</taxon>
        <taxon>Insecta</taxon>
        <taxon>Pterygota</taxon>
        <taxon>Neoptera</taxon>
        <taxon>Endopterygota</taxon>
        <taxon>Diptera</taxon>
        <taxon>Nematocera</taxon>
        <taxon>Culicoidea</taxon>
        <taxon>Culicidae</taxon>
        <taxon>Anophelinae</taxon>
        <taxon>Anopheles</taxon>
    </lineage>
</organism>
<reference evidence="8" key="1">
    <citation type="submission" date="2013-03" db="EMBL/GenBank/DDBJ databases">
        <title>The Genome Sequence of Anopheles dirus WRAIR2.</title>
        <authorList>
            <consortium name="The Broad Institute Genomics Platform"/>
            <person name="Neafsey D.E."/>
            <person name="Walton C."/>
            <person name="Walker B."/>
            <person name="Young S.K."/>
            <person name="Zeng Q."/>
            <person name="Gargeya S."/>
            <person name="Fitzgerald M."/>
            <person name="Haas B."/>
            <person name="Abouelleil A."/>
            <person name="Allen A.W."/>
            <person name="Alvarado L."/>
            <person name="Arachchi H.M."/>
            <person name="Berlin A.M."/>
            <person name="Chapman S.B."/>
            <person name="Gainer-Dewar J."/>
            <person name="Goldberg J."/>
            <person name="Griggs A."/>
            <person name="Gujja S."/>
            <person name="Hansen M."/>
            <person name="Howarth C."/>
            <person name="Imamovic A."/>
            <person name="Ireland A."/>
            <person name="Larimer J."/>
            <person name="McCowan C."/>
            <person name="Murphy C."/>
            <person name="Pearson M."/>
            <person name="Poon T.W."/>
            <person name="Priest M."/>
            <person name="Roberts A."/>
            <person name="Saif S."/>
            <person name="Shea T."/>
            <person name="Sisk P."/>
            <person name="Sykes S."/>
            <person name="Wortman J."/>
            <person name="Nusbaum C."/>
            <person name="Birren B."/>
        </authorList>
    </citation>
    <scope>NUCLEOTIDE SEQUENCE [LARGE SCALE GENOMIC DNA]</scope>
    <source>
        <strain evidence="8">WRAIR2</strain>
    </source>
</reference>
<dbReference type="STRING" id="7168.A0A182MZ18"/>
<feature type="compositionally biased region" description="Polar residues" evidence="5">
    <location>
        <begin position="302"/>
        <end position="312"/>
    </location>
</feature>
<evidence type="ECO:0000256" key="3">
    <source>
        <dbReference type="ARBA" id="ARBA00022833"/>
    </source>
</evidence>
<dbReference type="EnsemblMetazoa" id="ADIR000623-RA">
    <property type="protein sequence ID" value="ADIR000623-PA"/>
    <property type="gene ID" value="ADIR000623"/>
</dbReference>
<reference evidence="7" key="2">
    <citation type="submission" date="2020-05" db="UniProtKB">
        <authorList>
            <consortium name="EnsemblMetazoa"/>
        </authorList>
    </citation>
    <scope>IDENTIFICATION</scope>
    <source>
        <strain evidence="7">WRAIR2</strain>
    </source>
</reference>
<keyword evidence="3" id="KW-0862">Zinc</keyword>
<evidence type="ECO:0000313" key="7">
    <source>
        <dbReference type="EnsemblMetazoa" id="ADIR000623-PA"/>
    </source>
</evidence>
<dbReference type="SMART" id="SM00614">
    <property type="entry name" value="ZnF_BED"/>
    <property type="match status" value="3"/>
</dbReference>
<dbReference type="AlphaFoldDB" id="A0A182MZ18"/>
<dbReference type="Pfam" id="PF02892">
    <property type="entry name" value="zf-BED"/>
    <property type="match status" value="3"/>
</dbReference>
<feature type="domain" description="BED-type" evidence="6">
    <location>
        <begin position="6"/>
        <end position="52"/>
    </location>
</feature>
<dbReference type="GO" id="GO:0005634">
    <property type="term" value="C:nucleus"/>
    <property type="evidence" value="ECO:0007669"/>
    <property type="project" value="TreeGrafter"/>
</dbReference>
<feature type="compositionally biased region" description="Polar residues" evidence="5">
    <location>
        <begin position="133"/>
        <end position="148"/>
    </location>
</feature>
<evidence type="ECO:0000256" key="5">
    <source>
        <dbReference type="SAM" id="MobiDB-lite"/>
    </source>
</evidence>
<evidence type="ECO:0000256" key="4">
    <source>
        <dbReference type="PROSITE-ProRule" id="PRU00027"/>
    </source>
</evidence>
<dbReference type="InterPro" id="IPR053031">
    <property type="entry name" value="Cuticle_assoc_protein"/>
</dbReference>
<keyword evidence="1" id="KW-0479">Metal-binding</keyword>
<evidence type="ECO:0000259" key="6">
    <source>
        <dbReference type="PROSITE" id="PS50808"/>
    </source>
</evidence>
<dbReference type="InterPro" id="IPR036236">
    <property type="entry name" value="Znf_C2H2_sf"/>
</dbReference>
<dbReference type="SUPFAM" id="SSF57667">
    <property type="entry name" value="beta-beta-alpha zinc fingers"/>
    <property type="match status" value="2"/>
</dbReference>
<proteinExistence type="predicted"/>
<keyword evidence="8" id="KW-1185">Reference proteome</keyword>
<dbReference type="InterPro" id="IPR013087">
    <property type="entry name" value="Znf_C2H2_type"/>
</dbReference>
<name>A0A182MZ18_9DIPT</name>
<sequence length="516" mass="58370">MPNQLTTNAIVWLYFAKDPNDKKAKCLHCSQIINYAKSSYSNLKRHLSRKHPFLLNVPKKLGLAQKKDHFVMQHFIKMANKKVKCVHCGSIMSYNVMSNLRRHMAKKHPTVEIKDKVQSGVVHQVERLYEGTHSPTDSMYNSSKASIVSSNDSDADNDSKHGPIQLQPIDSTGLTEPIRIEVNRLSQMIDEPIMVDHNASHGSNNFLSIGLKDINMKSAAYATNVALELESLDHRQRIIAEKLISDVKTLGLTIWKHFTKEPGKRGRCKHCFKEISYQYTTFSLRRHLKNKHPAIELDEGNGSENSFEQSFDNPYDSSDSFSRSFKASPPGVESDVETENVELLDNNGRPEPTPEMEIINYDLDTKPIVDDQELIQDLTHHADSIIQYDQTSLIHNDSDQGDDMGQVIEETIIGTIVDPSAIVEQCADTRHVNAKRELSRTAVMKSNMEDINKKTAAFATHTALEIESLTRRQRIIAKKLISEVLYHAKLENLTEYSMLVVRVGTFEQVQSSLGTD</sequence>
<keyword evidence="2 4" id="KW-0863">Zinc-finger</keyword>
<accession>A0A182MZ18</accession>
<feature type="compositionally biased region" description="Low complexity" evidence="5">
    <location>
        <begin position="316"/>
        <end position="325"/>
    </location>
</feature>
<dbReference type="GO" id="GO:0006357">
    <property type="term" value="P:regulation of transcription by RNA polymerase II"/>
    <property type="evidence" value="ECO:0007669"/>
    <property type="project" value="TreeGrafter"/>
</dbReference>
<feature type="domain" description="BED-type" evidence="6">
    <location>
        <begin position="254"/>
        <end position="299"/>
    </location>
</feature>
<dbReference type="PANTHER" id="PTHR34396:SF25">
    <property type="entry name" value="BOUNDARY ELEMENT ASSOCIATED FACTOR"/>
    <property type="match status" value="1"/>
</dbReference>
<dbReference type="PANTHER" id="PTHR34396">
    <property type="entry name" value="OS03G0264950 PROTEIN-RELATED"/>
    <property type="match status" value="1"/>
</dbReference>
<dbReference type="VEuPathDB" id="VectorBase:ADIR000623"/>
<protein>
    <recommendedName>
        <fullName evidence="6">BED-type domain-containing protein</fullName>
    </recommendedName>
</protein>
<dbReference type="Gene3D" id="3.30.160.60">
    <property type="entry name" value="Classic Zinc Finger"/>
    <property type="match status" value="1"/>
</dbReference>
<dbReference type="InterPro" id="IPR003656">
    <property type="entry name" value="Znf_BED"/>
</dbReference>
<dbReference type="PROSITE" id="PS50808">
    <property type="entry name" value="ZF_BED"/>
    <property type="match status" value="2"/>
</dbReference>
<dbReference type="Proteomes" id="UP000075884">
    <property type="component" value="Unassembled WGS sequence"/>
</dbReference>